<keyword evidence="9 12" id="KW-1133">Transmembrane helix</keyword>
<comment type="subcellular location">
    <subcellularLocation>
        <location evidence="1">Endoplasmic reticulum membrane</location>
        <topology evidence="1">Single-pass membrane protein</topology>
    </subcellularLocation>
</comment>
<dbReference type="GO" id="GO:0003400">
    <property type="term" value="P:regulation of COPII vesicle coating"/>
    <property type="evidence" value="ECO:0007669"/>
    <property type="project" value="TreeGrafter"/>
</dbReference>
<dbReference type="InterPro" id="IPR015943">
    <property type="entry name" value="WD40/YVTN_repeat-like_dom_sf"/>
</dbReference>
<dbReference type="InterPro" id="IPR036322">
    <property type="entry name" value="WD40_repeat_dom_sf"/>
</dbReference>
<evidence type="ECO:0000313" key="14">
    <source>
        <dbReference type="Proteomes" id="UP000444721"/>
    </source>
</evidence>
<dbReference type="GO" id="GO:0015031">
    <property type="term" value="P:protein transport"/>
    <property type="evidence" value="ECO:0007669"/>
    <property type="project" value="UniProtKB-KW"/>
</dbReference>
<dbReference type="GO" id="GO:0005789">
    <property type="term" value="C:endoplasmic reticulum membrane"/>
    <property type="evidence" value="ECO:0007669"/>
    <property type="project" value="UniProtKB-SubCell"/>
</dbReference>
<dbReference type="Proteomes" id="UP000444721">
    <property type="component" value="Unassembled WGS sequence"/>
</dbReference>
<keyword evidence="2" id="KW-0813">Transport</keyword>
<keyword evidence="7" id="KW-0931">ER-Golgi transport</keyword>
<gene>
    <name evidence="13" type="ORF">FDP41_001287</name>
</gene>
<dbReference type="OrthoDB" id="10331393at2759"/>
<dbReference type="AlphaFoldDB" id="A0A6A5C2X1"/>
<keyword evidence="3" id="KW-0853">WD repeat</keyword>
<dbReference type="EMBL" id="VFQX01000023">
    <property type="protein sequence ID" value="KAF0979619.1"/>
    <property type="molecule type" value="Genomic_DNA"/>
</dbReference>
<comment type="caution">
    <text evidence="13">The sequence shown here is derived from an EMBL/GenBank/DDBJ whole genome shotgun (WGS) entry which is preliminary data.</text>
</comment>
<dbReference type="PANTHER" id="PTHR23284">
    <property type="entry name" value="PROLACTIN REGULATORY ELEMENT BINDING PROTEIN"/>
    <property type="match status" value="1"/>
</dbReference>
<keyword evidence="4 12" id="KW-0812">Transmembrane</keyword>
<keyword evidence="14" id="KW-1185">Reference proteome</keyword>
<dbReference type="Gene3D" id="2.130.10.10">
    <property type="entry name" value="YVTN repeat-like/Quinoprotein amine dehydrogenase"/>
    <property type="match status" value="1"/>
</dbReference>
<evidence type="ECO:0000256" key="12">
    <source>
        <dbReference type="SAM" id="Phobius"/>
    </source>
</evidence>
<evidence type="ECO:0000256" key="9">
    <source>
        <dbReference type="ARBA" id="ARBA00022989"/>
    </source>
</evidence>
<name>A0A6A5C2X1_NAEFO</name>
<evidence type="ECO:0000256" key="4">
    <source>
        <dbReference type="ARBA" id="ARBA00022692"/>
    </source>
</evidence>
<feature type="compositionally biased region" description="Basic and acidic residues" evidence="11">
    <location>
        <begin position="1"/>
        <end position="17"/>
    </location>
</feature>
<evidence type="ECO:0000256" key="1">
    <source>
        <dbReference type="ARBA" id="ARBA00004389"/>
    </source>
</evidence>
<protein>
    <submittedName>
        <fullName evidence="13">Uncharacterized protein</fullName>
    </submittedName>
</protein>
<dbReference type="VEuPathDB" id="AmoebaDB:NfTy_030450"/>
<dbReference type="VEuPathDB" id="AmoebaDB:NF0127970"/>
<keyword evidence="6" id="KW-0256">Endoplasmic reticulum</keyword>
<dbReference type="InterPro" id="IPR045260">
    <property type="entry name" value="Sec12-like"/>
</dbReference>
<dbReference type="GeneID" id="68108505"/>
<evidence type="ECO:0000256" key="7">
    <source>
        <dbReference type="ARBA" id="ARBA00022892"/>
    </source>
</evidence>
<sequence length="438" mass="49121">MSSKETLKNESSEDDHQIITNSSSNSTPPPSKSDLKISSPSSPNDGVKVERVSEAKNQGMIVPCEFVVYATLFFGDFSRVVVGGGGGHGIPNKIMVMKFNYEENGDKALTVECDHSTESDVVWNLKYEMVNDTPFIVFTSLDKLQLLRYDFKEKNFTVLDSKPLFSSSEELGKKICDINSNGFVVANDDYNSLHVFHIENNRLEPVYEMKNVTKKNMSDLTLANDSNNTLGIVSEDKTIRVFRMNKEKQYEEVFSSSIPNITQYPKQDVKHCLFPKNYSSSELLFYTLHTSRSSPTFVSCFKVNDGAVTLHSTREFMKRPATAFSVLIGDDGKEYISFGVDGGIHLYKEGKHIGKKLNIHSEAITCIDICKDPYQKQKGTGLKKKKQHVHVCSGAIDRSISVQHLNANKKISTSILTYLLYVLALVVLILAILYVKLK</sequence>
<keyword evidence="5" id="KW-0677">Repeat</keyword>
<dbReference type="GO" id="GO:0006888">
    <property type="term" value="P:endoplasmic reticulum to Golgi vesicle-mediated transport"/>
    <property type="evidence" value="ECO:0007669"/>
    <property type="project" value="TreeGrafter"/>
</dbReference>
<dbReference type="SUPFAM" id="SSF50978">
    <property type="entry name" value="WD40 repeat-like"/>
    <property type="match status" value="1"/>
</dbReference>
<accession>A0A6A5C2X1</accession>
<dbReference type="RefSeq" id="XP_044564332.1">
    <property type="nucleotide sequence ID" value="XM_044703436.1"/>
</dbReference>
<feature type="transmembrane region" description="Helical" evidence="12">
    <location>
        <begin position="415"/>
        <end position="435"/>
    </location>
</feature>
<organism evidence="13 14">
    <name type="scientific">Naegleria fowleri</name>
    <name type="common">Brain eating amoeba</name>
    <dbReference type="NCBI Taxonomy" id="5763"/>
    <lineage>
        <taxon>Eukaryota</taxon>
        <taxon>Discoba</taxon>
        <taxon>Heterolobosea</taxon>
        <taxon>Tetramitia</taxon>
        <taxon>Eutetramitia</taxon>
        <taxon>Vahlkampfiidae</taxon>
        <taxon>Naegleria</taxon>
    </lineage>
</organism>
<keyword evidence="10 12" id="KW-0472">Membrane</keyword>
<dbReference type="GO" id="GO:0005085">
    <property type="term" value="F:guanyl-nucleotide exchange factor activity"/>
    <property type="evidence" value="ECO:0007669"/>
    <property type="project" value="InterPro"/>
</dbReference>
<evidence type="ECO:0000256" key="11">
    <source>
        <dbReference type="SAM" id="MobiDB-lite"/>
    </source>
</evidence>
<evidence type="ECO:0000256" key="2">
    <source>
        <dbReference type="ARBA" id="ARBA00022448"/>
    </source>
</evidence>
<dbReference type="VEuPathDB" id="AmoebaDB:FDP41_001287"/>
<evidence type="ECO:0000256" key="8">
    <source>
        <dbReference type="ARBA" id="ARBA00022927"/>
    </source>
</evidence>
<evidence type="ECO:0000256" key="10">
    <source>
        <dbReference type="ARBA" id="ARBA00023136"/>
    </source>
</evidence>
<proteinExistence type="predicted"/>
<evidence type="ECO:0000313" key="13">
    <source>
        <dbReference type="EMBL" id="KAF0979619.1"/>
    </source>
</evidence>
<dbReference type="PANTHER" id="PTHR23284:SF0">
    <property type="entry name" value="PROLACTIN REGULATORY ELEMENT-BINDING PROTEIN"/>
    <property type="match status" value="1"/>
</dbReference>
<evidence type="ECO:0000256" key="3">
    <source>
        <dbReference type="ARBA" id="ARBA00022574"/>
    </source>
</evidence>
<reference evidence="13 14" key="1">
    <citation type="journal article" date="2019" name="Sci. Rep.">
        <title>Nanopore sequencing improves the draft genome of the human pathogenic amoeba Naegleria fowleri.</title>
        <authorList>
            <person name="Liechti N."/>
            <person name="Schurch N."/>
            <person name="Bruggmann R."/>
            <person name="Wittwer M."/>
        </authorList>
    </citation>
    <scope>NUCLEOTIDE SEQUENCE [LARGE SCALE GENOMIC DNA]</scope>
    <source>
        <strain evidence="13 14">ATCC 30894</strain>
    </source>
</reference>
<evidence type="ECO:0000256" key="5">
    <source>
        <dbReference type="ARBA" id="ARBA00022737"/>
    </source>
</evidence>
<keyword evidence="8" id="KW-0653">Protein transport</keyword>
<feature type="region of interest" description="Disordered" evidence="11">
    <location>
        <begin position="1"/>
        <end position="51"/>
    </location>
</feature>
<evidence type="ECO:0000256" key="6">
    <source>
        <dbReference type="ARBA" id="ARBA00022824"/>
    </source>
</evidence>